<dbReference type="Gene3D" id="2.40.10.10">
    <property type="entry name" value="Trypsin-like serine proteases"/>
    <property type="match status" value="3"/>
</dbReference>
<evidence type="ECO:0000256" key="2">
    <source>
        <dbReference type="ARBA" id="ARBA00022670"/>
    </source>
</evidence>
<dbReference type="InterPro" id="IPR033116">
    <property type="entry name" value="TRYPSIN_SER"/>
</dbReference>
<evidence type="ECO:0000256" key="6">
    <source>
        <dbReference type="RuleBase" id="RU363034"/>
    </source>
</evidence>
<dbReference type="InterPro" id="IPR050430">
    <property type="entry name" value="Peptidase_S1"/>
</dbReference>
<dbReference type="CDD" id="cd00190">
    <property type="entry name" value="Tryp_SPc"/>
    <property type="match status" value="1"/>
</dbReference>
<comment type="similarity">
    <text evidence="1">Belongs to the peptidase S1 family.</text>
</comment>
<comment type="caution">
    <text evidence="9">The sequence shown here is derived from an EMBL/GenBank/DDBJ whole genome shotgun (WGS) entry which is preliminary data.</text>
</comment>
<dbReference type="Proteomes" id="UP001458880">
    <property type="component" value="Unassembled WGS sequence"/>
</dbReference>
<dbReference type="GO" id="GO:0004252">
    <property type="term" value="F:serine-type endopeptidase activity"/>
    <property type="evidence" value="ECO:0007669"/>
    <property type="project" value="InterPro"/>
</dbReference>
<feature type="domain" description="Peptidase S1" evidence="8">
    <location>
        <begin position="26"/>
        <end position="279"/>
    </location>
</feature>
<evidence type="ECO:0000256" key="1">
    <source>
        <dbReference type="ARBA" id="ARBA00007664"/>
    </source>
</evidence>
<evidence type="ECO:0000259" key="8">
    <source>
        <dbReference type="PROSITE" id="PS50240"/>
    </source>
</evidence>
<dbReference type="FunFam" id="2.40.10.10:FF:000068">
    <property type="entry name" value="transmembrane protease serine 2"/>
    <property type="match status" value="1"/>
</dbReference>
<dbReference type="PANTHER" id="PTHR24276">
    <property type="entry name" value="POLYSERASE-RELATED"/>
    <property type="match status" value="1"/>
</dbReference>
<keyword evidence="2 6" id="KW-0645">Protease</keyword>
<sequence>MASTTFILGWIISIVTVVVANSDTRIVGGKQAYEGQFPYQVSLQNTSKIHFCGGSILNEQWILTAAHCIPDMSPKQLLVYTGSVLKSSGGTWHEVAKIVSHKKFSMSLLLVYTGSVLKSSGGTWHEVAKIVSHKKFSMSLLRAGNDIALLKLMHKLEFSNLVQPIQLETADNKPVRGVISGWGRIYSLNRPETSEHLLYVEAKTMTNQQCQSYGYSKNVICTVAYFEKGVCLGDSGGPLVANEKQIGIASYVIGDCAIGNPDVYTKVSTYIEWIKDNMKND</sequence>
<dbReference type="Pfam" id="PF00089">
    <property type="entry name" value="Trypsin"/>
    <property type="match status" value="2"/>
</dbReference>
<protein>
    <submittedName>
        <fullName evidence="9">Trypsin</fullName>
    </submittedName>
</protein>
<keyword evidence="5" id="KW-1015">Disulfide bond</keyword>
<keyword evidence="10" id="KW-1185">Reference proteome</keyword>
<dbReference type="PROSITE" id="PS50240">
    <property type="entry name" value="TRYPSIN_DOM"/>
    <property type="match status" value="1"/>
</dbReference>
<gene>
    <name evidence="9" type="ORF">QE152_g748</name>
</gene>
<evidence type="ECO:0000256" key="4">
    <source>
        <dbReference type="ARBA" id="ARBA00022825"/>
    </source>
</evidence>
<dbReference type="InterPro" id="IPR018114">
    <property type="entry name" value="TRYPSIN_HIS"/>
</dbReference>
<keyword evidence="7" id="KW-0732">Signal</keyword>
<feature type="signal peptide" evidence="7">
    <location>
        <begin position="1"/>
        <end position="20"/>
    </location>
</feature>
<dbReference type="AlphaFoldDB" id="A0AAW1NIC0"/>
<dbReference type="SUPFAM" id="SSF50494">
    <property type="entry name" value="Trypsin-like serine proteases"/>
    <property type="match status" value="1"/>
</dbReference>
<feature type="chain" id="PRO_5043497728" evidence="7">
    <location>
        <begin position="21"/>
        <end position="281"/>
    </location>
</feature>
<dbReference type="GO" id="GO:0006508">
    <property type="term" value="P:proteolysis"/>
    <property type="evidence" value="ECO:0007669"/>
    <property type="project" value="UniProtKB-KW"/>
</dbReference>
<name>A0AAW1NIC0_POPJA</name>
<dbReference type="SMART" id="SM00020">
    <property type="entry name" value="Tryp_SPc"/>
    <property type="match status" value="1"/>
</dbReference>
<dbReference type="PANTHER" id="PTHR24276:SF91">
    <property type="entry name" value="AT26814P-RELATED"/>
    <property type="match status" value="1"/>
</dbReference>
<evidence type="ECO:0000313" key="9">
    <source>
        <dbReference type="EMBL" id="KAK9758553.1"/>
    </source>
</evidence>
<keyword evidence="4 6" id="KW-0720">Serine protease</keyword>
<reference evidence="9 10" key="1">
    <citation type="journal article" date="2024" name="BMC Genomics">
        <title>De novo assembly and annotation of Popillia japonica's genome with initial clues to its potential as an invasive pest.</title>
        <authorList>
            <person name="Cucini C."/>
            <person name="Boschi S."/>
            <person name="Funari R."/>
            <person name="Cardaioli E."/>
            <person name="Iannotti N."/>
            <person name="Marturano G."/>
            <person name="Paoli F."/>
            <person name="Bruttini M."/>
            <person name="Carapelli A."/>
            <person name="Frati F."/>
            <person name="Nardi F."/>
        </authorList>
    </citation>
    <scope>NUCLEOTIDE SEQUENCE [LARGE SCALE GENOMIC DNA]</scope>
    <source>
        <strain evidence="9">DMR45628</strain>
    </source>
</reference>
<evidence type="ECO:0000313" key="10">
    <source>
        <dbReference type="Proteomes" id="UP001458880"/>
    </source>
</evidence>
<evidence type="ECO:0000256" key="5">
    <source>
        <dbReference type="ARBA" id="ARBA00023157"/>
    </source>
</evidence>
<evidence type="ECO:0000256" key="7">
    <source>
        <dbReference type="SAM" id="SignalP"/>
    </source>
</evidence>
<dbReference type="InterPro" id="IPR043504">
    <property type="entry name" value="Peptidase_S1_PA_chymotrypsin"/>
</dbReference>
<dbReference type="InterPro" id="IPR009003">
    <property type="entry name" value="Peptidase_S1_PA"/>
</dbReference>
<dbReference type="PROSITE" id="PS00134">
    <property type="entry name" value="TRYPSIN_HIS"/>
    <property type="match status" value="1"/>
</dbReference>
<dbReference type="PROSITE" id="PS00135">
    <property type="entry name" value="TRYPSIN_SER"/>
    <property type="match status" value="1"/>
</dbReference>
<accession>A0AAW1NIC0</accession>
<evidence type="ECO:0000256" key="3">
    <source>
        <dbReference type="ARBA" id="ARBA00022801"/>
    </source>
</evidence>
<keyword evidence="3 6" id="KW-0378">Hydrolase</keyword>
<dbReference type="PRINTS" id="PR00722">
    <property type="entry name" value="CHYMOTRYPSIN"/>
</dbReference>
<organism evidence="9 10">
    <name type="scientific">Popillia japonica</name>
    <name type="common">Japanese beetle</name>
    <dbReference type="NCBI Taxonomy" id="7064"/>
    <lineage>
        <taxon>Eukaryota</taxon>
        <taxon>Metazoa</taxon>
        <taxon>Ecdysozoa</taxon>
        <taxon>Arthropoda</taxon>
        <taxon>Hexapoda</taxon>
        <taxon>Insecta</taxon>
        <taxon>Pterygota</taxon>
        <taxon>Neoptera</taxon>
        <taxon>Endopterygota</taxon>
        <taxon>Coleoptera</taxon>
        <taxon>Polyphaga</taxon>
        <taxon>Scarabaeiformia</taxon>
        <taxon>Scarabaeidae</taxon>
        <taxon>Rutelinae</taxon>
        <taxon>Popillia</taxon>
    </lineage>
</organism>
<dbReference type="InterPro" id="IPR001314">
    <property type="entry name" value="Peptidase_S1A"/>
</dbReference>
<dbReference type="EMBL" id="JASPKY010000003">
    <property type="protein sequence ID" value="KAK9758553.1"/>
    <property type="molecule type" value="Genomic_DNA"/>
</dbReference>
<proteinExistence type="inferred from homology"/>
<dbReference type="InterPro" id="IPR001254">
    <property type="entry name" value="Trypsin_dom"/>
</dbReference>